<feature type="domain" description="Mce/MlaD" evidence="3">
    <location>
        <begin position="53"/>
        <end position="129"/>
    </location>
</feature>
<dbReference type="InterPro" id="IPR005693">
    <property type="entry name" value="Mce"/>
</dbReference>
<dbReference type="InterPro" id="IPR003399">
    <property type="entry name" value="Mce/MlaD"/>
</dbReference>
<sequence>MRGGGRATGGRRVQTWRRTEKLRVRVLGVTFFALVALFLWSTVAIYNKQFVKTVDVDLITDSVGNALTRNADVKVRGVNVGEVRSSSSEGGKVTLDLAIDPAKAEQIPANATARLLPKTLFGERYVDLIIPEERSPQHLTDGLTLYQDQSGNAIEISKLLDDLMPLLQAIPPQDLAATLGALSQALAGQGTALGVTIDRLDGIFREVNAVMPELQDDLRSFATVAATYSDAAPQLIDALNNLRTTNATIVQRRSDIDTLYAVLTPTSASTADFLVANRDNIVDIAADSRPALEMLAKYSPTYACTMANFAKMKPRIDDIMGMGKDNPGSRVTIELVNTRGRYLPNQDEPRWFDTRPPWCVAEYPLGVDVGQYISGPPNDGSYAVPSRNPGDQTTGYLPEPQLGVFPAGQVPTVAGSPGEQQSLGAIYGAAHGVSPEEVPGWVTRAGAPAFRGSEVSVR</sequence>
<evidence type="ECO:0000259" key="3">
    <source>
        <dbReference type="Pfam" id="PF02470"/>
    </source>
</evidence>
<dbReference type="PANTHER" id="PTHR33371:SF19">
    <property type="entry name" value="MCE-FAMILY PROTEIN MCE4A"/>
    <property type="match status" value="1"/>
</dbReference>
<dbReference type="NCBIfam" id="TIGR00996">
    <property type="entry name" value="Mtu_fam_mce"/>
    <property type="match status" value="1"/>
</dbReference>
<accession>A0ABV3FWT1</accession>
<feature type="transmembrane region" description="Helical" evidence="2">
    <location>
        <begin position="26"/>
        <end position="46"/>
    </location>
</feature>
<dbReference type="EMBL" id="JBFAKC010000008">
    <property type="protein sequence ID" value="MEV0709872.1"/>
    <property type="molecule type" value="Genomic_DNA"/>
</dbReference>
<gene>
    <name evidence="5" type="ORF">AB0I48_20090</name>
</gene>
<comment type="caution">
    <text evidence="5">The sequence shown here is derived from an EMBL/GenBank/DDBJ whole genome shotgun (WGS) entry which is preliminary data.</text>
</comment>
<name>A0ABV3FWT1_9NOCA</name>
<keyword evidence="2" id="KW-1133">Transmembrane helix</keyword>
<keyword evidence="2" id="KW-0472">Membrane</keyword>
<dbReference type="PANTHER" id="PTHR33371">
    <property type="entry name" value="INTERMEMBRANE PHOSPHOLIPID TRANSPORT SYSTEM BINDING PROTEIN MLAD-RELATED"/>
    <property type="match status" value="1"/>
</dbReference>
<keyword evidence="2" id="KW-0812">Transmembrane</keyword>
<evidence type="ECO:0000313" key="5">
    <source>
        <dbReference type="EMBL" id="MEV0709872.1"/>
    </source>
</evidence>
<evidence type="ECO:0000256" key="2">
    <source>
        <dbReference type="SAM" id="Phobius"/>
    </source>
</evidence>
<proteinExistence type="predicted"/>
<dbReference type="Proteomes" id="UP001551695">
    <property type="component" value="Unassembled WGS sequence"/>
</dbReference>
<evidence type="ECO:0000313" key="6">
    <source>
        <dbReference type="Proteomes" id="UP001551695"/>
    </source>
</evidence>
<dbReference type="InterPro" id="IPR052336">
    <property type="entry name" value="MlaD_Phospholipid_Transporter"/>
</dbReference>
<dbReference type="Pfam" id="PF02470">
    <property type="entry name" value="MlaD"/>
    <property type="match status" value="1"/>
</dbReference>
<evidence type="ECO:0000259" key="4">
    <source>
        <dbReference type="Pfam" id="PF11887"/>
    </source>
</evidence>
<feature type="domain" description="Mammalian cell entry C-terminal" evidence="4">
    <location>
        <begin position="135"/>
        <end position="357"/>
    </location>
</feature>
<keyword evidence="6" id="KW-1185">Reference proteome</keyword>
<reference evidence="5 6" key="1">
    <citation type="submission" date="2024-06" db="EMBL/GenBank/DDBJ databases">
        <title>The Natural Products Discovery Center: Release of the First 8490 Sequenced Strains for Exploring Actinobacteria Biosynthetic Diversity.</title>
        <authorList>
            <person name="Kalkreuter E."/>
            <person name="Kautsar S.A."/>
            <person name="Yang D."/>
            <person name="Bader C.D."/>
            <person name="Teijaro C.N."/>
            <person name="Fluegel L."/>
            <person name="Davis C.M."/>
            <person name="Simpson J.R."/>
            <person name="Lauterbach L."/>
            <person name="Steele A.D."/>
            <person name="Gui C."/>
            <person name="Meng S."/>
            <person name="Li G."/>
            <person name="Viehrig K."/>
            <person name="Ye F."/>
            <person name="Su P."/>
            <person name="Kiefer A.F."/>
            <person name="Nichols A."/>
            <person name="Cepeda A.J."/>
            <person name="Yan W."/>
            <person name="Fan B."/>
            <person name="Jiang Y."/>
            <person name="Adhikari A."/>
            <person name="Zheng C.-J."/>
            <person name="Schuster L."/>
            <person name="Cowan T.M."/>
            <person name="Smanski M.J."/>
            <person name="Chevrette M.G."/>
            <person name="De Carvalho L.P.S."/>
            <person name="Shen B."/>
        </authorList>
    </citation>
    <scope>NUCLEOTIDE SEQUENCE [LARGE SCALE GENOMIC DNA]</scope>
    <source>
        <strain evidence="5 6">NPDC050403</strain>
    </source>
</reference>
<feature type="region of interest" description="Disordered" evidence="1">
    <location>
        <begin position="382"/>
        <end position="402"/>
    </location>
</feature>
<dbReference type="InterPro" id="IPR024516">
    <property type="entry name" value="Mce_C"/>
</dbReference>
<protein>
    <submittedName>
        <fullName evidence="5">MCE family protein</fullName>
    </submittedName>
</protein>
<dbReference type="RefSeq" id="WP_357785670.1">
    <property type="nucleotide sequence ID" value="NZ_JBFAKC010000008.1"/>
</dbReference>
<dbReference type="Pfam" id="PF11887">
    <property type="entry name" value="Mce4_CUP1"/>
    <property type="match status" value="1"/>
</dbReference>
<organism evidence="5 6">
    <name type="scientific">Nocardia aurea</name>
    <dbReference type="NCBI Taxonomy" id="2144174"/>
    <lineage>
        <taxon>Bacteria</taxon>
        <taxon>Bacillati</taxon>
        <taxon>Actinomycetota</taxon>
        <taxon>Actinomycetes</taxon>
        <taxon>Mycobacteriales</taxon>
        <taxon>Nocardiaceae</taxon>
        <taxon>Nocardia</taxon>
    </lineage>
</organism>
<evidence type="ECO:0000256" key="1">
    <source>
        <dbReference type="SAM" id="MobiDB-lite"/>
    </source>
</evidence>